<accession>A0A423PFL1</accession>
<dbReference type="OrthoDB" id="9787933at2"/>
<evidence type="ECO:0000313" key="3">
    <source>
        <dbReference type="EMBL" id="ROO24323.1"/>
    </source>
</evidence>
<dbReference type="InterPro" id="IPR051049">
    <property type="entry name" value="Dienelactone_hydrolase-like"/>
</dbReference>
<dbReference type="AlphaFoldDB" id="A0A423PFL1"/>
<evidence type="ECO:0000313" key="4">
    <source>
        <dbReference type="Proteomes" id="UP000285123"/>
    </source>
</evidence>
<protein>
    <submittedName>
        <fullName evidence="3">Carboxymethylenebutenolidase</fullName>
    </submittedName>
</protein>
<dbReference type="RefSeq" id="WP_123592381.1">
    <property type="nucleotide sequence ID" value="NZ_AYKF01000130.1"/>
</dbReference>
<dbReference type="SUPFAM" id="SSF53474">
    <property type="entry name" value="alpha/beta-Hydrolases"/>
    <property type="match status" value="1"/>
</dbReference>
<dbReference type="Gene3D" id="3.10.450.50">
    <property type="match status" value="1"/>
</dbReference>
<dbReference type="Pfam" id="PF01738">
    <property type="entry name" value="DLH"/>
    <property type="match status" value="1"/>
</dbReference>
<dbReference type="Proteomes" id="UP000285123">
    <property type="component" value="Unassembled WGS sequence"/>
</dbReference>
<dbReference type="SUPFAM" id="SSF54427">
    <property type="entry name" value="NTF2-like"/>
    <property type="match status" value="1"/>
</dbReference>
<proteinExistence type="predicted"/>
<dbReference type="Gene3D" id="3.40.50.1820">
    <property type="entry name" value="alpha/beta hydrolase"/>
    <property type="match status" value="1"/>
</dbReference>
<dbReference type="InterPro" id="IPR002925">
    <property type="entry name" value="Dienelactn_hydro"/>
</dbReference>
<dbReference type="EMBL" id="AYKF01000130">
    <property type="protein sequence ID" value="ROO24323.1"/>
    <property type="molecule type" value="Genomic_DNA"/>
</dbReference>
<organism evidence="3 4">
    <name type="scientific">Salinisphaera orenii YIM 95161</name>
    <dbReference type="NCBI Taxonomy" id="1051139"/>
    <lineage>
        <taxon>Bacteria</taxon>
        <taxon>Pseudomonadati</taxon>
        <taxon>Pseudomonadota</taxon>
        <taxon>Gammaproteobacteria</taxon>
        <taxon>Salinisphaerales</taxon>
        <taxon>Salinisphaeraceae</taxon>
        <taxon>Salinisphaera</taxon>
    </lineage>
</organism>
<reference evidence="3 4" key="1">
    <citation type="submission" date="2013-10" db="EMBL/GenBank/DDBJ databases">
        <title>Salinisphaera halophila YIM 95161 Genome Sequencing.</title>
        <authorList>
            <person name="Lai Q."/>
            <person name="Li C."/>
            <person name="Shao Z."/>
        </authorList>
    </citation>
    <scope>NUCLEOTIDE SEQUENCE [LARGE SCALE GENOMIC DNA]</scope>
    <source>
        <strain evidence="3 4">YIM 95161</strain>
    </source>
</reference>
<comment type="caution">
    <text evidence="3">The sequence shown here is derived from an EMBL/GenBank/DDBJ whole genome shotgun (WGS) entry which is preliminary data.</text>
</comment>
<sequence>MTADTITIETHEAVRFSAYRALPEAGTGPAVIVLQEIFGVNRHIREVCDFYAEEGYVAIAPDLFHQFEPGIELGYEPADFEQAFDYFKRLDVERVVADIGATVRAARALPEVTRKPGKGDVGVVGFCLGGKLAYLAAAHCDVDAAVGYYGVGIDDALDLAGQIRCPMALHFGGLDQFSPPETIDKIRAAFADRDDVQVFVYDNADHAFNRWGNDHYNPGAARLAHTRTLAVLRAALGPHYDLAGLADHHFELEFAARDVDATMQTMVAEPYVNHVPTMTGGTGHDHLKRFYKHHFIPKNPADLQMKPISRTVGVDRMVDEFVLCFTHDCEIDWLLPGVEPTGRYVEIPFVAIVTFRGDKLYNEHIYWDQASLLVQIGKIDPTGLPIAGIETARKLLDKEQPSNDLMPNWATSADKE</sequence>
<feature type="domain" description="SnoaL-like" evidence="2">
    <location>
        <begin position="249"/>
        <end position="360"/>
    </location>
</feature>
<dbReference type="InterPro" id="IPR032710">
    <property type="entry name" value="NTF2-like_dom_sf"/>
</dbReference>
<dbReference type="GO" id="GO:0016787">
    <property type="term" value="F:hydrolase activity"/>
    <property type="evidence" value="ECO:0007669"/>
    <property type="project" value="InterPro"/>
</dbReference>
<dbReference type="PANTHER" id="PTHR46623">
    <property type="entry name" value="CARBOXYMETHYLENEBUTENOLIDASE-RELATED"/>
    <property type="match status" value="1"/>
</dbReference>
<evidence type="ECO:0000259" key="2">
    <source>
        <dbReference type="Pfam" id="PF12680"/>
    </source>
</evidence>
<dbReference type="InterPro" id="IPR029058">
    <property type="entry name" value="AB_hydrolase_fold"/>
</dbReference>
<feature type="domain" description="Dienelactone hydrolase" evidence="1">
    <location>
        <begin position="16"/>
        <end position="234"/>
    </location>
</feature>
<dbReference type="PANTHER" id="PTHR46623:SF6">
    <property type="entry name" value="ALPHA_BETA-HYDROLASES SUPERFAMILY PROTEIN"/>
    <property type="match status" value="1"/>
</dbReference>
<name>A0A423PFL1_9GAMM</name>
<dbReference type="InterPro" id="IPR037401">
    <property type="entry name" value="SnoaL-like"/>
</dbReference>
<dbReference type="Pfam" id="PF12680">
    <property type="entry name" value="SnoaL_2"/>
    <property type="match status" value="1"/>
</dbReference>
<evidence type="ECO:0000259" key="1">
    <source>
        <dbReference type="Pfam" id="PF01738"/>
    </source>
</evidence>
<gene>
    <name evidence="3" type="ORF">SAHL_15880</name>
</gene>